<evidence type="ECO:0000313" key="6">
    <source>
        <dbReference type="Proteomes" id="UP001519309"/>
    </source>
</evidence>
<accession>A0A1B1AUR8</accession>
<dbReference type="InterPro" id="IPR020084">
    <property type="entry name" value="NUDIX_hydrolase_CS"/>
</dbReference>
<dbReference type="PROSITE" id="PS00893">
    <property type="entry name" value="NUDIX_BOX"/>
    <property type="match status" value="1"/>
</dbReference>
<reference evidence="3 5" key="1">
    <citation type="submission" date="2016-06" db="EMBL/GenBank/DDBJ databases">
        <title>Complete genome sequence of Streptomyces griseochromogenes ATCC 14511, the Blasticidin S producer.</title>
        <authorList>
            <person name="Wu L."/>
        </authorList>
    </citation>
    <scope>NUCLEOTIDE SEQUENCE [LARGE SCALE GENOMIC DNA]</scope>
    <source>
        <strain evidence="3 5">ATCC 14511</strain>
    </source>
</reference>
<dbReference type="AlphaFoldDB" id="A0A1B1AUR8"/>
<dbReference type="Pfam" id="PF00293">
    <property type="entry name" value="NUDIX"/>
    <property type="match status" value="1"/>
</dbReference>
<evidence type="ECO:0000259" key="2">
    <source>
        <dbReference type="PROSITE" id="PS51462"/>
    </source>
</evidence>
<dbReference type="KEGG" id="sgs:AVL59_12455"/>
<dbReference type="PROSITE" id="PS51462">
    <property type="entry name" value="NUDIX"/>
    <property type="match status" value="1"/>
</dbReference>
<protein>
    <submittedName>
        <fullName evidence="4">8-oxo-dGTP pyrophosphatase MutT (NUDIX family)</fullName>
    </submittedName>
</protein>
<dbReference type="InterPro" id="IPR000086">
    <property type="entry name" value="NUDIX_hydrolase_dom"/>
</dbReference>
<dbReference type="InterPro" id="IPR015797">
    <property type="entry name" value="NUDIX_hydrolase-like_dom_sf"/>
</dbReference>
<dbReference type="Gene3D" id="3.90.79.10">
    <property type="entry name" value="Nucleoside Triphosphate Pyrophosphohydrolase"/>
    <property type="match status" value="1"/>
</dbReference>
<dbReference type="Proteomes" id="UP001519309">
    <property type="component" value="Unassembled WGS sequence"/>
</dbReference>
<dbReference type="PANTHER" id="PTHR10885:SF0">
    <property type="entry name" value="ISOPENTENYL-DIPHOSPHATE DELTA-ISOMERASE"/>
    <property type="match status" value="1"/>
</dbReference>
<proteinExistence type="predicted"/>
<dbReference type="GO" id="GO:0016787">
    <property type="term" value="F:hydrolase activity"/>
    <property type="evidence" value="ECO:0007669"/>
    <property type="project" value="UniProtKB-KW"/>
</dbReference>
<gene>
    <name evidence="3" type="ORF">AVL59_12455</name>
    <name evidence="4" type="ORF">J2Z21_000927</name>
</gene>
<dbReference type="RefSeq" id="WP_067302842.1">
    <property type="nucleotide sequence ID" value="NZ_CP016279.1"/>
</dbReference>
<reference evidence="4 6" key="2">
    <citation type="submission" date="2021-03" db="EMBL/GenBank/DDBJ databases">
        <title>Genomic Encyclopedia of Type Strains, Phase IV (KMG-IV): sequencing the most valuable type-strain genomes for metagenomic binning, comparative biology and taxonomic classification.</title>
        <authorList>
            <person name="Goeker M."/>
        </authorList>
    </citation>
    <scope>NUCLEOTIDE SEQUENCE [LARGE SCALE GENOMIC DNA]</scope>
    <source>
        <strain evidence="4 6">DSM 40499</strain>
    </source>
</reference>
<dbReference type="OrthoDB" id="67499at2"/>
<evidence type="ECO:0000313" key="4">
    <source>
        <dbReference type="EMBL" id="MBP2048003.1"/>
    </source>
</evidence>
<dbReference type="PANTHER" id="PTHR10885">
    <property type="entry name" value="ISOPENTENYL-DIPHOSPHATE DELTA-ISOMERASE"/>
    <property type="match status" value="1"/>
</dbReference>
<evidence type="ECO:0000313" key="3">
    <source>
        <dbReference type="EMBL" id="ANP50323.1"/>
    </source>
</evidence>
<dbReference type="STRING" id="68214.AVL59_12455"/>
<evidence type="ECO:0000313" key="5">
    <source>
        <dbReference type="Proteomes" id="UP000092659"/>
    </source>
</evidence>
<organism evidence="3 5">
    <name type="scientific">Streptomyces griseochromogenes</name>
    <dbReference type="NCBI Taxonomy" id="68214"/>
    <lineage>
        <taxon>Bacteria</taxon>
        <taxon>Bacillati</taxon>
        <taxon>Actinomycetota</taxon>
        <taxon>Actinomycetes</taxon>
        <taxon>Kitasatosporales</taxon>
        <taxon>Streptomycetaceae</taxon>
        <taxon>Streptomyces</taxon>
    </lineage>
</organism>
<dbReference type="EMBL" id="CP016279">
    <property type="protein sequence ID" value="ANP50323.1"/>
    <property type="molecule type" value="Genomic_DNA"/>
</dbReference>
<name>A0A1B1AUR8_9ACTN</name>
<evidence type="ECO:0000256" key="1">
    <source>
        <dbReference type="ARBA" id="ARBA00022801"/>
    </source>
</evidence>
<keyword evidence="6" id="KW-1185">Reference proteome</keyword>
<sequence>MRTARDEPGPDGDRVDEEPEYLDIVDEHDRVVGRDTRENVHRRHLRHRGVHVLVVNRLGEILVQERSAHLDTHPGRLDASAGGHVQSGETYHQAAERELLEELGCHPGPVQYLLTYDGYSVRQFEKRGVFLHHCGGPFRPDPDAVEGIEFHSADRLIELFATRPCTEGFMRSVSHYFDHLAERGVPAPDWRWQGHPPPFP</sequence>
<keyword evidence="1" id="KW-0378">Hydrolase</keyword>
<dbReference type="Proteomes" id="UP000092659">
    <property type="component" value="Chromosome"/>
</dbReference>
<dbReference type="CDD" id="cd04692">
    <property type="entry name" value="NUDIX_Hydrolase"/>
    <property type="match status" value="1"/>
</dbReference>
<dbReference type="EMBL" id="JAGGLP010000002">
    <property type="protein sequence ID" value="MBP2048003.1"/>
    <property type="molecule type" value="Genomic_DNA"/>
</dbReference>
<feature type="domain" description="Nudix hydrolase" evidence="2">
    <location>
        <begin position="45"/>
        <end position="178"/>
    </location>
</feature>
<dbReference type="SUPFAM" id="SSF55811">
    <property type="entry name" value="Nudix"/>
    <property type="match status" value="1"/>
</dbReference>